<dbReference type="InterPro" id="IPR004360">
    <property type="entry name" value="Glyas_Fos-R_dOase_dom"/>
</dbReference>
<dbReference type="Pfam" id="PF00903">
    <property type="entry name" value="Glyoxalase"/>
    <property type="match status" value="1"/>
</dbReference>
<dbReference type="InterPro" id="IPR037523">
    <property type="entry name" value="VOC_core"/>
</dbReference>
<dbReference type="EMBL" id="RBED01000097">
    <property type="protein sequence ID" value="RNL55021.1"/>
    <property type="molecule type" value="Genomic_DNA"/>
</dbReference>
<dbReference type="Gene3D" id="3.10.180.10">
    <property type="entry name" value="2,3-Dihydroxybiphenyl 1,2-Dioxygenase, domain 1"/>
    <property type="match status" value="1"/>
</dbReference>
<accession>A0A3N0BYT4</accession>
<dbReference type="Proteomes" id="UP000273807">
    <property type="component" value="Unassembled WGS sequence"/>
</dbReference>
<gene>
    <name evidence="2" type="ORF">D7003_10600</name>
</gene>
<evidence type="ECO:0000259" key="1">
    <source>
        <dbReference type="PROSITE" id="PS51819"/>
    </source>
</evidence>
<dbReference type="InterPro" id="IPR029068">
    <property type="entry name" value="Glyas_Bleomycin-R_OHBP_Dase"/>
</dbReference>
<dbReference type="AlphaFoldDB" id="A0A3N0BYT4"/>
<organism evidence="2 3">
    <name type="scientific">Arthrobacter oryzae</name>
    <dbReference type="NCBI Taxonomy" id="409290"/>
    <lineage>
        <taxon>Bacteria</taxon>
        <taxon>Bacillati</taxon>
        <taxon>Actinomycetota</taxon>
        <taxon>Actinomycetes</taxon>
        <taxon>Micrococcales</taxon>
        <taxon>Micrococcaceae</taxon>
        <taxon>Arthrobacter</taxon>
    </lineage>
</organism>
<keyword evidence="3" id="KW-1185">Reference proteome</keyword>
<proteinExistence type="predicted"/>
<dbReference type="InterPro" id="IPR050383">
    <property type="entry name" value="GlyoxalaseI/FosfomycinResist"/>
</dbReference>
<sequence length="130" mass="13858">MPALPAIDHLALTVSNAEASVAFYSRLWDARPTGTMNDGPFVRHKFDLGGGMSLGLTEHREAPGDTRFNEQNPGLDHVGFAVASSTELAEWAAHLDGIGVAHSGIVEASYGHALSFKDPDGIALEFFLPK</sequence>
<dbReference type="CDD" id="cd06587">
    <property type="entry name" value="VOC"/>
    <property type="match status" value="1"/>
</dbReference>
<dbReference type="SUPFAM" id="SSF54593">
    <property type="entry name" value="Glyoxalase/Bleomycin resistance protein/Dihydroxybiphenyl dioxygenase"/>
    <property type="match status" value="1"/>
</dbReference>
<evidence type="ECO:0000313" key="2">
    <source>
        <dbReference type="EMBL" id="RNL55021.1"/>
    </source>
</evidence>
<dbReference type="PANTHER" id="PTHR21366:SF14">
    <property type="entry name" value="GLYOXALASE DOMAIN-CONTAINING PROTEIN 5"/>
    <property type="match status" value="1"/>
</dbReference>
<dbReference type="PROSITE" id="PS51819">
    <property type="entry name" value="VOC"/>
    <property type="match status" value="1"/>
</dbReference>
<dbReference type="OrthoDB" id="317332at2"/>
<reference evidence="2 3" key="1">
    <citation type="submission" date="2018-10" db="EMBL/GenBank/DDBJ databases">
        <title>Genome sequencing of Arthrobacter oryzae TNB02.</title>
        <authorList>
            <person name="Cho Y.-J."/>
            <person name="Cho A."/>
            <person name="Kim O.-S."/>
        </authorList>
    </citation>
    <scope>NUCLEOTIDE SEQUENCE [LARGE SCALE GENOMIC DNA]</scope>
    <source>
        <strain evidence="2 3">TNB02</strain>
    </source>
</reference>
<dbReference type="RefSeq" id="WP_123255415.1">
    <property type="nucleotide sequence ID" value="NZ_RBED01000097.1"/>
</dbReference>
<feature type="domain" description="VOC" evidence="1">
    <location>
        <begin position="6"/>
        <end position="129"/>
    </location>
</feature>
<protein>
    <submittedName>
        <fullName evidence="2">VOC family protein</fullName>
    </submittedName>
</protein>
<name>A0A3N0BYT4_9MICC</name>
<dbReference type="PANTHER" id="PTHR21366">
    <property type="entry name" value="GLYOXALASE FAMILY PROTEIN"/>
    <property type="match status" value="1"/>
</dbReference>
<comment type="caution">
    <text evidence="2">The sequence shown here is derived from an EMBL/GenBank/DDBJ whole genome shotgun (WGS) entry which is preliminary data.</text>
</comment>
<evidence type="ECO:0000313" key="3">
    <source>
        <dbReference type="Proteomes" id="UP000273807"/>
    </source>
</evidence>